<organism evidence="9 10">
    <name type="scientific">Oceaniovalibus guishaninsula JLT2003</name>
    <dbReference type="NCBI Taxonomy" id="1231392"/>
    <lineage>
        <taxon>Bacteria</taxon>
        <taxon>Pseudomonadati</taxon>
        <taxon>Pseudomonadota</taxon>
        <taxon>Alphaproteobacteria</taxon>
        <taxon>Rhodobacterales</taxon>
        <taxon>Roseobacteraceae</taxon>
        <taxon>Oceaniovalibus</taxon>
    </lineage>
</organism>
<evidence type="ECO:0000256" key="6">
    <source>
        <dbReference type="ARBA" id="ARBA00022840"/>
    </source>
</evidence>
<dbReference type="PANTHER" id="PTHR32057">
    <property type="entry name" value="PROTEIN ADENYLYLTRANSFERASE SELO, MITOCHONDRIAL"/>
    <property type="match status" value="1"/>
</dbReference>
<dbReference type="PATRIC" id="fig|1231392.3.peg.723"/>
<comment type="catalytic activity">
    <reaction evidence="8">
        <text>L-histidyl-[protein] + UTP = N(tele)-(5'-uridylyl)-L-histidyl-[protein] + diphosphate</text>
        <dbReference type="Rhea" id="RHEA:83891"/>
        <dbReference type="Rhea" id="RHEA-COMP:9745"/>
        <dbReference type="Rhea" id="RHEA-COMP:20239"/>
        <dbReference type="ChEBI" id="CHEBI:29979"/>
        <dbReference type="ChEBI" id="CHEBI:33019"/>
        <dbReference type="ChEBI" id="CHEBI:46398"/>
        <dbReference type="ChEBI" id="CHEBI:233474"/>
    </reaction>
</comment>
<comment type="caution">
    <text evidence="9">The sequence shown here is derived from an EMBL/GenBank/DDBJ whole genome shotgun (WGS) entry which is preliminary data.</text>
</comment>
<comment type="catalytic activity">
    <reaction evidence="8">
        <text>L-seryl-[protein] + UTP = O-(5'-uridylyl)-L-seryl-[protein] + diphosphate</text>
        <dbReference type="Rhea" id="RHEA:64604"/>
        <dbReference type="Rhea" id="RHEA-COMP:9863"/>
        <dbReference type="Rhea" id="RHEA-COMP:16635"/>
        <dbReference type="ChEBI" id="CHEBI:29999"/>
        <dbReference type="ChEBI" id="CHEBI:33019"/>
        <dbReference type="ChEBI" id="CHEBI:46398"/>
        <dbReference type="ChEBI" id="CHEBI:156051"/>
    </reaction>
</comment>
<dbReference type="PANTHER" id="PTHR32057:SF14">
    <property type="entry name" value="PROTEIN ADENYLYLTRANSFERASE SELO, MITOCHONDRIAL"/>
    <property type="match status" value="1"/>
</dbReference>
<feature type="binding site" evidence="8">
    <location>
        <position position="251"/>
    </location>
    <ligand>
        <name>Mg(2+)</name>
        <dbReference type="ChEBI" id="CHEBI:18420"/>
    </ligand>
</feature>
<evidence type="ECO:0000313" key="10">
    <source>
        <dbReference type="Proteomes" id="UP000006765"/>
    </source>
</evidence>
<keyword evidence="10" id="KW-1185">Reference proteome</keyword>
<dbReference type="OrthoDB" id="9776281at2"/>
<proteinExistence type="inferred from homology"/>
<keyword evidence="5 8" id="KW-0547">Nucleotide-binding</keyword>
<feature type="binding site" evidence="8">
    <location>
        <position position="91"/>
    </location>
    <ligand>
        <name>ATP</name>
        <dbReference type="ChEBI" id="CHEBI:30616"/>
    </ligand>
</feature>
<comment type="cofactor">
    <cofactor evidence="8">
        <name>Mg(2+)</name>
        <dbReference type="ChEBI" id="CHEBI:18420"/>
    </cofactor>
    <cofactor evidence="8">
        <name>Mn(2+)</name>
        <dbReference type="ChEBI" id="CHEBI:29035"/>
    </cofactor>
</comment>
<dbReference type="STRING" id="1231392.OCGS_0719"/>
<feature type="active site" description="Proton acceptor" evidence="8">
    <location>
        <position position="241"/>
    </location>
</feature>
<evidence type="ECO:0000256" key="3">
    <source>
        <dbReference type="ARBA" id="ARBA00022695"/>
    </source>
</evidence>
<feature type="binding site" evidence="8">
    <location>
        <position position="90"/>
    </location>
    <ligand>
        <name>ATP</name>
        <dbReference type="ChEBI" id="CHEBI:30616"/>
    </ligand>
</feature>
<feature type="binding site" evidence="8">
    <location>
        <position position="251"/>
    </location>
    <ligand>
        <name>ATP</name>
        <dbReference type="ChEBI" id="CHEBI:30616"/>
    </ligand>
</feature>
<dbReference type="Pfam" id="PF02696">
    <property type="entry name" value="SelO"/>
    <property type="match status" value="1"/>
</dbReference>
<dbReference type="AlphaFoldDB" id="K2HQC8"/>
<keyword evidence="7 8" id="KW-0460">Magnesium</keyword>
<dbReference type="GO" id="GO:0000287">
    <property type="term" value="F:magnesium ion binding"/>
    <property type="evidence" value="ECO:0007669"/>
    <property type="project" value="UniProtKB-UniRule"/>
</dbReference>
<evidence type="ECO:0000256" key="1">
    <source>
        <dbReference type="ARBA" id="ARBA00009747"/>
    </source>
</evidence>
<name>K2HQC8_9RHOB</name>
<keyword evidence="3 8" id="KW-0548">Nucleotidyltransferase</keyword>
<dbReference type="EC" id="2.7.7.-" evidence="8"/>
<feature type="binding site" evidence="8">
    <location>
        <position position="119"/>
    </location>
    <ligand>
        <name>ATP</name>
        <dbReference type="ChEBI" id="CHEBI:30616"/>
    </ligand>
</feature>
<gene>
    <name evidence="8" type="primary">ydiU</name>
    <name evidence="8" type="synonym">selO</name>
    <name evidence="9" type="ORF">OCGS_0719</name>
</gene>
<feature type="binding site" evidence="8">
    <location>
        <position position="118"/>
    </location>
    <ligand>
        <name>ATP</name>
        <dbReference type="ChEBI" id="CHEBI:30616"/>
    </ligand>
</feature>
<keyword evidence="4 8" id="KW-0479">Metal-binding</keyword>
<dbReference type="GO" id="GO:0005524">
    <property type="term" value="F:ATP binding"/>
    <property type="evidence" value="ECO:0007669"/>
    <property type="project" value="UniProtKB-UniRule"/>
</dbReference>
<feature type="binding site" evidence="8">
    <location>
        <position position="176"/>
    </location>
    <ligand>
        <name>ATP</name>
        <dbReference type="ChEBI" id="CHEBI:30616"/>
    </ligand>
</feature>
<comment type="catalytic activity">
    <reaction evidence="8">
        <text>L-seryl-[protein] + ATP = 3-O-(5'-adenylyl)-L-seryl-[protein] + diphosphate</text>
        <dbReference type="Rhea" id="RHEA:58120"/>
        <dbReference type="Rhea" id="RHEA-COMP:9863"/>
        <dbReference type="Rhea" id="RHEA-COMP:15073"/>
        <dbReference type="ChEBI" id="CHEBI:29999"/>
        <dbReference type="ChEBI" id="CHEBI:30616"/>
        <dbReference type="ChEBI" id="CHEBI:33019"/>
        <dbReference type="ChEBI" id="CHEBI:142516"/>
        <dbReference type="EC" id="2.7.7.108"/>
    </reaction>
</comment>
<dbReference type="HAMAP" id="MF_00692">
    <property type="entry name" value="SelO"/>
    <property type="match status" value="1"/>
</dbReference>
<feature type="binding site" evidence="8">
    <location>
        <position position="88"/>
    </location>
    <ligand>
        <name>ATP</name>
        <dbReference type="ChEBI" id="CHEBI:30616"/>
    </ligand>
</feature>
<comment type="catalytic activity">
    <reaction evidence="8">
        <text>L-tyrosyl-[protein] + UTP = O-(5'-uridylyl)-L-tyrosyl-[protein] + diphosphate</text>
        <dbReference type="Rhea" id="RHEA:83887"/>
        <dbReference type="Rhea" id="RHEA-COMP:10136"/>
        <dbReference type="Rhea" id="RHEA-COMP:20238"/>
        <dbReference type="ChEBI" id="CHEBI:33019"/>
        <dbReference type="ChEBI" id="CHEBI:46398"/>
        <dbReference type="ChEBI" id="CHEBI:46858"/>
        <dbReference type="ChEBI" id="CHEBI:90602"/>
    </reaction>
</comment>
<sequence>MQNAPITVSRYADLPGRMWSHTAPTPVAAPRLLAANDALAAELGLPPGWLRGDEALQILAGNLVPEGTLPIAQAYAGHQFGGWSPQLGDGRAVLLGEAAGRDIVLKGAGRTPWSRGGDGRAWLGPVLREYLVSEAMHALGIPTTRALAAVATGETVLRERPLPGAVLTRVARSHVRVGTYEYLASRNDTDGLAALTDHVIARLHPQAGDAWGLLDAVIDAQARLIAGWMGLGFIHGVMNTDNMAVSGETIDYGPCAFMDAYHPDTVFSSIDRFGRYAYAAQPTVAVWNLAQFASALLPLMGGEAGIPRATEMVNSFPARFGDAWLGVFRAKLGLVTPDPGDADLIQTLLGTMAAQGADFTLTFRGLTDGTARAGFADPAPFDAWAARWSDRREADPVNPAVIPRNHHVEAAIAAAVDGDLSFFDALLAAVTRPFQDDPVFAAPPRPGEEVTATFCGT</sequence>
<evidence type="ECO:0000256" key="2">
    <source>
        <dbReference type="ARBA" id="ARBA00022679"/>
    </source>
</evidence>
<dbReference type="RefSeq" id="WP_007425872.1">
    <property type="nucleotide sequence ID" value="NZ_AMGO01000011.1"/>
</dbReference>
<keyword evidence="6 8" id="KW-0067">ATP-binding</keyword>
<comment type="catalytic activity">
    <reaction evidence="8">
        <text>L-tyrosyl-[protein] + ATP = O-(5'-adenylyl)-L-tyrosyl-[protein] + diphosphate</text>
        <dbReference type="Rhea" id="RHEA:54288"/>
        <dbReference type="Rhea" id="RHEA-COMP:10136"/>
        <dbReference type="Rhea" id="RHEA-COMP:13846"/>
        <dbReference type="ChEBI" id="CHEBI:30616"/>
        <dbReference type="ChEBI" id="CHEBI:33019"/>
        <dbReference type="ChEBI" id="CHEBI:46858"/>
        <dbReference type="ChEBI" id="CHEBI:83624"/>
        <dbReference type="EC" id="2.7.7.108"/>
    </reaction>
</comment>
<dbReference type="InterPro" id="IPR011009">
    <property type="entry name" value="Kinase-like_dom_sf"/>
</dbReference>
<accession>K2HQC8</accession>
<feature type="binding site" evidence="8">
    <location>
        <position position="169"/>
    </location>
    <ligand>
        <name>ATP</name>
        <dbReference type="ChEBI" id="CHEBI:30616"/>
    </ligand>
</feature>
<comment type="catalytic activity">
    <reaction evidence="8">
        <text>L-threonyl-[protein] + ATP = 3-O-(5'-adenylyl)-L-threonyl-[protein] + diphosphate</text>
        <dbReference type="Rhea" id="RHEA:54292"/>
        <dbReference type="Rhea" id="RHEA-COMP:11060"/>
        <dbReference type="Rhea" id="RHEA-COMP:13847"/>
        <dbReference type="ChEBI" id="CHEBI:30013"/>
        <dbReference type="ChEBI" id="CHEBI:30616"/>
        <dbReference type="ChEBI" id="CHEBI:33019"/>
        <dbReference type="ChEBI" id="CHEBI:138113"/>
        <dbReference type="EC" id="2.7.7.108"/>
    </reaction>
</comment>
<dbReference type="SUPFAM" id="SSF56112">
    <property type="entry name" value="Protein kinase-like (PK-like)"/>
    <property type="match status" value="1"/>
</dbReference>
<evidence type="ECO:0000256" key="7">
    <source>
        <dbReference type="ARBA" id="ARBA00022842"/>
    </source>
</evidence>
<evidence type="ECO:0000313" key="9">
    <source>
        <dbReference type="EMBL" id="EKE45024.1"/>
    </source>
</evidence>
<evidence type="ECO:0000256" key="5">
    <source>
        <dbReference type="ARBA" id="ARBA00022741"/>
    </source>
</evidence>
<dbReference type="GO" id="GO:0070733">
    <property type="term" value="F:AMPylase activity"/>
    <property type="evidence" value="ECO:0007669"/>
    <property type="project" value="UniProtKB-EC"/>
</dbReference>
<reference evidence="9 10" key="1">
    <citation type="journal article" date="2012" name="J. Bacteriol.">
        <title>Draft Genome Sequence of Oceaniovalibus guishaninsula JLT2003T.</title>
        <authorList>
            <person name="Tang K."/>
            <person name="Liu K."/>
            <person name="Jiao N."/>
        </authorList>
    </citation>
    <scope>NUCLEOTIDE SEQUENCE [LARGE SCALE GENOMIC DNA]</scope>
    <source>
        <strain evidence="9 10">JLT2003</strain>
    </source>
</reference>
<dbReference type="EMBL" id="AMGO01000011">
    <property type="protein sequence ID" value="EKE45024.1"/>
    <property type="molecule type" value="Genomic_DNA"/>
</dbReference>
<dbReference type="GO" id="GO:0030145">
    <property type="term" value="F:manganese ion binding"/>
    <property type="evidence" value="ECO:0007669"/>
    <property type="project" value="UniProtKB-UniRule"/>
</dbReference>
<dbReference type="NCBIfam" id="NF000658">
    <property type="entry name" value="PRK00029.1"/>
    <property type="match status" value="1"/>
</dbReference>
<keyword evidence="2 8" id="KW-0808">Transferase</keyword>
<dbReference type="EC" id="2.7.7.108" evidence="8"/>
<dbReference type="InterPro" id="IPR003846">
    <property type="entry name" value="SelO"/>
</dbReference>
<feature type="binding site" evidence="8">
    <location>
        <position position="106"/>
    </location>
    <ligand>
        <name>ATP</name>
        <dbReference type="ChEBI" id="CHEBI:30616"/>
    </ligand>
</feature>
<comment type="function">
    <text evidence="8">Nucleotidyltransferase involved in the post-translational modification of proteins. It can catalyze the addition of adenosine monophosphate (AMP) or uridine monophosphate (UMP) to a protein, resulting in modifications known as AMPylation and UMPylation.</text>
</comment>
<dbReference type="Proteomes" id="UP000006765">
    <property type="component" value="Unassembled WGS sequence"/>
</dbReference>
<feature type="binding site" evidence="8">
    <location>
        <position position="242"/>
    </location>
    <ligand>
        <name>Mg(2+)</name>
        <dbReference type="ChEBI" id="CHEBI:18420"/>
    </ligand>
</feature>
<keyword evidence="8" id="KW-0464">Manganese</keyword>
<evidence type="ECO:0000256" key="4">
    <source>
        <dbReference type="ARBA" id="ARBA00022723"/>
    </source>
</evidence>
<evidence type="ECO:0000256" key="8">
    <source>
        <dbReference type="HAMAP-Rule" id="MF_00692"/>
    </source>
</evidence>
<comment type="similarity">
    <text evidence="1 8">Belongs to the SELO family.</text>
</comment>
<protein>
    <recommendedName>
        <fullName evidence="8">Protein nucleotidyltransferase YdiU</fullName>
        <ecNumber evidence="8">2.7.7.-</ecNumber>
    </recommendedName>
    <alternativeName>
        <fullName evidence="8">Protein adenylyltransferase YdiU</fullName>
        <ecNumber evidence="8">2.7.7.108</ecNumber>
    </alternativeName>
    <alternativeName>
        <fullName evidence="8">Protein uridylyltransferase YdiU</fullName>
        <ecNumber evidence="8">2.7.7.-</ecNumber>
    </alternativeName>
</protein>
<dbReference type="eggNOG" id="COG0397">
    <property type="taxonomic scope" value="Bacteria"/>
</dbReference>